<comment type="caution">
    <text evidence="2">The sequence shown here is derived from an EMBL/GenBank/DDBJ whole genome shotgun (WGS) entry which is preliminary data.</text>
</comment>
<reference evidence="2" key="2">
    <citation type="journal article" date="2021" name="PeerJ">
        <title>Extensive microbial diversity within the chicken gut microbiome revealed by metagenomics and culture.</title>
        <authorList>
            <person name="Gilroy R."/>
            <person name="Ravi A."/>
            <person name="Getino M."/>
            <person name="Pursley I."/>
            <person name="Horton D.L."/>
            <person name="Alikhan N.F."/>
            <person name="Baker D."/>
            <person name="Gharbi K."/>
            <person name="Hall N."/>
            <person name="Watson M."/>
            <person name="Adriaenssens E.M."/>
            <person name="Foster-Nyarko E."/>
            <person name="Jarju S."/>
            <person name="Secka A."/>
            <person name="Antonio M."/>
            <person name="Oren A."/>
            <person name="Chaudhuri R.R."/>
            <person name="La Ragione R."/>
            <person name="Hildebrand F."/>
            <person name="Pallen M.J."/>
        </authorList>
    </citation>
    <scope>NUCLEOTIDE SEQUENCE</scope>
    <source>
        <strain evidence="2">ChiGjej1B1-1684</strain>
    </source>
</reference>
<dbReference type="GO" id="GO:0006203">
    <property type="term" value="P:dGTP catabolic process"/>
    <property type="evidence" value="ECO:0007669"/>
    <property type="project" value="TreeGrafter"/>
</dbReference>
<gene>
    <name evidence="2" type="primary">mazG</name>
    <name evidence="2" type="ORF">IAD22_06945</name>
</gene>
<reference evidence="2" key="1">
    <citation type="submission" date="2020-10" db="EMBL/GenBank/DDBJ databases">
        <authorList>
            <person name="Gilroy R."/>
        </authorList>
    </citation>
    <scope>NUCLEOTIDE SEQUENCE</scope>
    <source>
        <strain evidence="2">ChiGjej1B1-1684</strain>
    </source>
</reference>
<evidence type="ECO:0000313" key="3">
    <source>
        <dbReference type="Proteomes" id="UP000824118"/>
    </source>
</evidence>
<sequence length="274" mass="31220">MYCFLGVIVLDYIKKDSYGFNDLVEIMKILRSPEGCPWDREQDHKSIRQNFIEETYEAIEAIDTEDSELLKEELGDVLLQVVFHSEIEQSQGGFNIDDVCDGVCKKLIVRHPHVFGDVVAETSDKVLTNWDNIKMKTKSQKTQSDAIDSVAKSLPALMRSTKVQQKAAKVGFDWDDVNGAMEKVSEELSELKEAVKNSDKENIHEELGDLLFAVVNVSRFLKEDSEKALYDACDKFAKRFRKVEELASEKDINMKEAGIEVLDELWDEAKKISN</sequence>
<protein>
    <submittedName>
        <fullName evidence="2">Nucleoside triphosphate pyrophosphohydrolase</fullName>
        <ecNumber evidence="2">3.6.1.9</ecNumber>
    </submittedName>
</protein>
<organism evidence="2 3">
    <name type="scientific">Candidatus Limousia pullorum</name>
    <dbReference type="NCBI Taxonomy" id="2840860"/>
    <lineage>
        <taxon>Bacteria</taxon>
        <taxon>Bacillati</taxon>
        <taxon>Bacillota</taxon>
        <taxon>Clostridia</taxon>
        <taxon>Eubacteriales</taxon>
        <taxon>Oscillospiraceae</taxon>
        <taxon>Oscillospiraceae incertae sedis</taxon>
        <taxon>Candidatus Limousia</taxon>
    </lineage>
</organism>
<dbReference type="InterPro" id="IPR011551">
    <property type="entry name" value="NTP_PyrPHydrolase_MazG"/>
</dbReference>
<dbReference type="GO" id="GO:0046076">
    <property type="term" value="P:dTTP catabolic process"/>
    <property type="evidence" value="ECO:0007669"/>
    <property type="project" value="TreeGrafter"/>
</dbReference>
<feature type="domain" description="NTP pyrophosphohydrolase MazG-like" evidence="1">
    <location>
        <begin position="42"/>
        <end position="115"/>
    </location>
</feature>
<name>A0A9D1LZE0_9FIRM</name>
<proteinExistence type="predicted"/>
<keyword evidence="2" id="KW-0378">Hydrolase</keyword>
<dbReference type="SUPFAM" id="SSF101386">
    <property type="entry name" value="all-alpha NTP pyrophosphatases"/>
    <property type="match status" value="2"/>
</dbReference>
<dbReference type="GO" id="GO:0046052">
    <property type="term" value="P:UTP catabolic process"/>
    <property type="evidence" value="ECO:0007669"/>
    <property type="project" value="TreeGrafter"/>
</dbReference>
<accession>A0A9D1LZE0</accession>
<dbReference type="PANTHER" id="PTHR30522">
    <property type="entry name" value="NUCLEOSIDE TRIPHOSPHATE PYROPHOSPHOHYDROLASE"/>
    <property type="match status" value="1"/>
</dbReference>
<dbReference type="FunFam" id="1.10.287.1080:FF:000001">
    <property type="entry name" value="Nucleoside triphosphate pyrophosphohydrolase"/>
    <property type="match status" value="1"/>
</dbReference>
<dbReference type="InterPro" id="IPR048011">
    <property type="entry name" value="NTP-PPase_MazG-like_C"/>
</dbReference>
<dbReference type="GO" id="GO:0047429">
    <property type="term" value="F:nucleoside triphosphate diphosphatase activity"/>
    <property type="evidence" value="ECO:0007669"/>
    <property type="project" value="UniProtKB-EC"/>
</dbReference>
<dbReference type="GO" id="GO:0046081">
    <property type="term" value="P:dUTP catabolic process"/>
    <property type="evidence" value="ECO:0007669"/>
    <property type="project" value="TreeGrafter"/>
</dbReference>
<dbReference type="InterPro" id="IPR004518">
    <property type="entry name" value="MazG-like_dom"/>
</dbReference>
<feature type="domain" description="NTP pyrophosphohydrolase MazG-like" evidence="1">
    <location>
        <begin position="181"/>
        <end position="240"/>
    </location>
</feature>
<dbReference type="InterPro" id="IPR048015">
    <property type="entry name" value="NTP-PPase_MazG-like_N"/>
</dbReference>
<dbReference type="PANTHER" id="PTHR30522:SF0">
    <property type="entry name" value="NUCLEOSIDE TRIPHOSPHATE PYROPHOSPHOHYDROLASE"/>
    <property type="match status" value="1"/>
</dbReference>
<dbReference type="EMBL" id="DVNG01000104">
    <property type="protein sequence ID" value="HIU50732.1"/>
    <property type="molecule type" value="Genomic_DNA"/>
</dbReference>
<dbReference type="EC" id="3.6.1.9" evidence="2"/>
<dbReference type="FunFam" id="1.10.287.1080:FF:000003">
    <property type="entry name" value="Nucleoside triphosphate pyrophosphohydrolase"/>
    <property type="match status" value="1"/>
</dbReference>
<dbReference type="Proteomes" id="UP000824118">
    <property type="component" value="Unassembled WGS sequence"/>
</dbReference>
<evidence type="ECO:0000313" key="2">
    <source>
        <dbReference type="EMBL" id="HIU50732.1"/>
    </source>
</evidence>
<dbReference type="GO" id="GO:0046061">
    <property type="term" value="P:dATP catabolic process"/>
    <property type="evidence" value="ECO:0007669"/>
    <property type="project" value="TreeGrafter"/>
</dbReference>
<dbReference type="NCBIfam" id="NF007113">
    <property type="entry name" value="PRK09562.1"/>
    <property type="match status" value="1"/>
</dbReference>
<dbReference type="Gene3D" id="1.10.287.1080">
    <property type="entry name" value="MazG-like"/>
    <property type="match status" value="2"/>
</dbReference>
<dbReference type="GO" id="GO:0006950">
    <property type="term" value="P:response to stress"/>
    <property type="evidence" value="ECO:0007669"/>
    <property type="project" value="UniProtKB-ARBA"/>
</dbReference>
<dbReference type="AlphaFoldDB" id="A0A9D1LZE0"/>
<dbReference type="CDD" id="cd11528">
    <property type="entry name" value="NTP-PPase_MazG_Nterm"/>
    <property type="match status" value="1"/>
</dbReference>
<dbReference type="NCBIfam" id="TIGR00444">
    <property type="entry name" value="mazG"/>
    <property type="match status" value="1"/>
</dbReference>
<evidence type="ECO:0000259" key="1">
    <source>
        <dbReference type="Pfam" id="PF03819"/>
    </source>
</evidence>
<dbReference type="CDD" id="cd11529">
    <property type="entry name" value="NTP-PPase_MazG_Cterm"/>
    <property type="match status" value="1"/>
</dbReference>
<dbReference type="GO" id="GO:0046047">
    <property type="term" value="P:TTP catabolic process"/>
    <property type="evidence" value="ECO:0007669"/>
    <property type="project" value="TreeGrafter"/>
</dbReference>
<dbReference type="Pfam" id="PF03819">
    <property type="entry name" value="MazG"/>
    <property type="match status" value="2"/>
</dbReference>